<sequence>MLPFTFFSSGSLRLRHLHGVLRTDVGNGAGRTGTTINGTGWHDINNNNNNNNNNGDDGGIDTSVTAATQTSRQAGRQAGKKQSLKTIHIPLLSPHHHTPLAFRVVWGANFGIIQRSLHSQIQARMVWRYFLGSVWATGRAGGAINGSCGICLPNTIYTEEIVVIPISQLSALGCNQTCICVACLTFSCLSFYTALALPEVHAYLTFPPPQQALLFSPSYSPPLTLSTANRQATSWRGAHPPGVDAAGEGQRHSTQPAAKLTQSHNTQTSLSKEHFPSALADQ</sequence>
<evidence type="ECO:0000313" key="2">
    <source>
        <dbReference type="EMBL" id="KAK8169509.1"/>
    </source>
</evidence>
<evidence type="ECO:0000313" key="3">
    <source>
        <dbReference type="Proteomes" id="UP001456524"/>
    </source>
</evidence>
<dbReference type="Proteomes" id="UP001456524">
    <property type="component" value="Unassembled WGS sequence"/>
</dbReference>
<accession>A0ABR1XVY2</accession>
<feature type="region of interest" description="Disordered" evidence="1">
    <location>
        <begin position="27"/>
        <end position="63"/>
    </location>
</feature>
<keyword evidence="3" id="KW-1185">Reference proteome</keyword>
<organism evidence="2 3">
    <name type="scientific">Phyllosticta citrichinensis</name>
    <dbReference type="NCBI Taxonomy" id="1130410"/>
    <lineage>
        <taxon>Eukaryota</taxon>
        <taxon>Fungi</taxon>
        <taxon>Dikarya</taxon>
        <taxon>Ascomycota</taxon>
        <taxon>Pezizomycotina</taxon>
        <taxon>Dothideomycetes</taxon>
        <taxon>Dothideomycetes incertae sedis</taxon>
        <taxon>Botryosphaeriales</taxon>
        <taxon>Phyllostictaceae</taxon>
        <taxon>Phyllosticta</taxon>
    </lineage>
</organism>
<feature type="compositionally biased region" description="Polar residues" evidence="1">
    <location>
        <begin position="252"/>
        <end position="270"/>
    </location>
</feature>
<gene>
    <name evidence="2" type="ORF">IWX90DRAFT_180305</name>
</gene>
<name>A0ABR1XVY2_9PEZI</name>
<feature type="compositionally biased region" description="Low complexity" evidence="1">
    <location>
        <begin position="45"/>
        <end position="54"/>
    </location>
</feature>
<comment type="caution">
    <text evidence="2">The sequence shown here is derived from an EMBL/GenBank/DDBJ whole genome shotgun (WGS) entry which is preliminary data.</text>
</comment>
<reference evidence="2 3" key="1">
    <citation type="journal article" date="2022" name="G3 (Bethesda)">
        <title>Enemy or ally: a genomic approach to elucidate the lifestyle of Phyllosticta citrichinaensis.</title>
        <authorList>
            <person name="Buijs V.A."/>
            <person name="Groenewald J.Z."/>
            <person name="Haridas S."/>
            <person name="LaButti K.M."/>
            <person name="Lipzen A."/>
            <person name="Martin F.M."/>
            <person name="Barry K."/>
            <person name="Grigoriev I.V."/>
            <person name="Crous P.W."/>
            <person name="Seidl M.F."/>
        </authorList>
    </citation>
    <scope>NUCLEOTIDE SEQUENCE [LARGE SCALE GENOMIC DNA]</scope>
    <source>
        <strain evidence="2 3">CBS 129764</strain>
    </source>
</reference>
<proteinExistence type="predicted"/>
<protein>
    <submittedName>
        <fullName evidence="2">Uncharacterized protein</fullName>
    </submittedName>
</protein>
<feature type="region of interest" description="Disordered" evidence="1">
    <location>
        <begin position="230"/>
        <end position="282"/>
    </location>
</feature>
<dbReference type="EMBL" id="JBBWUH010000004">
    <property type="protein sequence ID" value="KAK8169509.1"/>
    <property type="molecule type" value="Genomic_DNA"/>
</dbReference>
<evidence type="ECO:0000256" key="1">
    <source>
        <dbReference type="SAM" id="MobiDB-lite"/>
    </source>
</evidence>